<dbReference type="InterPro" id="IPR018062">
    <property type="entry name" value="HTH_AraC-typ_CS"/>
</dbReference>
<evidence type="ECO:0000313" key="5">
    <source>
        <dbReference type="EMBL" id="QQT99724.1"/>
    </source>
</evidence>
<evidence type="ECO:0000313" key="7">
    <source>
        <dbReference type="Proteomes" id="UP000255024"/>
    </source>
</evidence>
<dbReference type="Pfam" id="PF12833">
    <property type="entry name" value="HTH_18"/>
    <property type="match status" value="1"/>
</dbReference>
<keyword evidence="1" id="KW-0805">Transcription regulation</keyword>
<accession>A0A378RSB2</accession>
<proteinExistence type="predicted"/>
<keyword evidence="3" id="KW-0804">Transcription</keyword>
<keyword evidence="7" id="KW-1185">Reference proteome</keyword>
<evidence type="ECO:0000256" key="1">
    <source>
        <dbReference type="ARBA" id="ARBA00023015"/>
    </source>
</evidence>
<dbReference type="PANTHER" id="PTHR47893">
    <property type="entry name" value="REGULATORY PROTEIN PCHR"/>
    <property type="match status" value="1"/>
</dbReference>
<reference evidence="6 7" key="1">
    <citation type="submission" date="2018-06" db="EMBL/GenBank/DDBJ databases">
        <authorList>
            <consortium name="Pathogen Informatics"/>
            <person name="Doyle S."/>
        </authorList>
    </citation>
    <scope>NUCLEOTIDE SEQUENCE [LARGE SCALE GENOMIC DNA]</scope>
    <source>
        <strain evidence="6 7">NCTC11179</strain>
    </source>
</reference>
<evidence type="ECO:0000256" key="2">
    <source>
        <dbReference type="ARBA" id="ARBA00023125"/>
    </source>
</evidence>
<dbReference type="PROSITE" id="PS00041">
    <property type="entry name" value="HTH_ARAC_FAMILY_1"/>
    <property type="match status" value="1"/>
</dbReference>
<dbReference type="GeneID" id="93529254"/>
<evidence type="ECO:0000256" key="3">
    <source>
        <dbReference type="ARBA" id="ARBA00023163"/>
    </source>
</evidence>
<keyword evidence="2" id="KW-0238">DNA-binding</keyword>
<dbReference type="Proteomes" id="UP000255024">
    <property type="component" value="Unassembled WGS sequence"/>
</dbReference>
<dbReference type="GO" id="GO:0043565">
    <property type="term" value="F:sequence-specific DNA binding"/>
    <property type="evidence" value="ECO:0007669"/>
    <property type="project" value="InterPro"/>
</dbReference>
<evidence type="ECO:0000259" key="4">
    <source>
        <dbReference type="PROSITE" id="PS01124"/>
    </source>
</evidence>
<dbReference type="SMART" id="SM00342">
    <property type="entry name" value="HTH_ARAC"/>
    <property type="match status" value="1"/>
</dbReference>
<dbReference type="Gene3D" id="1.10.10.60">
    <property type="entry name" value="Homeodomain-like"/>
    <property type="match status" value="2"/>
</dbReference>
<dbReference type="EMBL" id="CP068108">
    <property type="protein sequence ID" value="QQT99724.1"/>
    <property type="molecule type" value="Genomic_DNA"/>
</dbReference>
<dbReference type="RefSeq" id="WP_002988013.1">
    <property type="nucleotide sequence ID" value="NZ_CP068107.1"/>
</dbReference>
<dbReference type="Proteomes" id="UP000596202">
    <property type="component" value="Chromosome"/>
</dbReference>
<dbReference type="InterPro" id="IPR009057">
    <property type="entry name" value="Homeodomain-like_sf"/>
</dbReference>
<evidence type="ECO:0000313" key="8">
    <source>
        <dbReference type="Proteomes" id="UP000596202"/>
    </source>
</evidence>
<dbReference type="PANTHER" id="PTHR47893:SF1">
    <property type="entry name" value="REGULATORY PROTEIN PCHR"/>
    <property type="match status" value="1"/>
</dbReference>
<dbReference type="AlphaFoldDB" id="A0A378RSB2"/>
<dbReference type="EMBL" id="UGQL01000002">
    <property type="protein sequence ID" value="STZ69107.1"/>
    <property type="molecule type" value="Genomic_DNA"/>
</dbReference>
<organism evidence="6 7">
    <name type="scientific">Myroides odoratus</name>
    <name type="common">Flavobacterium odoratum</name>
    <dbReference type="NCBI Taxonomy" id="256"/>
    <lineage>
        <taxon>Bacteria</taxon>
        <taxon>Pseudomonadati</taxon>
        <taxon>Bacteroidota</taxon>
        <taxon>Flavobacteriia</taxon>
        <taxon>Flavobacteriales</taxon>
        <taxon>Flavobacteriaceae</taxon>
        <taxon>Myroides</taxon>
    </lineage>
</organism>
<protein>
    <submittedName>
        <fullName evidence="5">Helix-turn-helix transcriptional regulator</fullName>
    </submittedName>
    <submittedName>
        <fullName evidence="6">M5 polypeptide</fullName>
    </submittedName>
</protein>
<dbReference type="PROSITE" id="PS01124">
    <property type="entry name" value="HTH_ARAC_FAMILY_2"/>
    <property type="match status" value="1"/>
</dbReference>
<dbReference type="PRINTS" id="PR00032">
    <property type="entry name" value="HTHARAC"/>
</dbReference>
<dbReference type="SUPFAM" id="SSF46689">
    <property type="entry name" value="Homeodomain-like"/>
    <property type="match status" value="1"/>
</dbReference>
<evidence type="ECO:0000313" key="6">
    <source>
        <dbReference type="EMBL" id="STZ69107.1"/>
    </source>
</evidence>
<dbReference type="InterPro" id="IPR020449">
    <property type="entry name" value="Tscrpt_reg_AraC-type_HTH"/>
</dbReference>
<sequence>MSPIEEINIDPEFSVYKIDNTSPQPYSFHKEIGTDIIQFYFCLKGSGQFIYNHGAYTLDLPEEKSLLLYNPQKQLPVHLEIKSQSAIICLMIPIKKFHSLFSSEAEFIGFLTEENKEKKYYTEEKITPAIAIVLTQMLNASMHPSVKNLFYKGKTYELLSLVFNYNEEQNIDNCPFLSDEEDVLKIKQAKDIIIQQMTEPPTLQELADQIGLNIKKLKIGFKQIYGDSVFSFLFDYKMEYARKLLDEGNYNVNEVGLKIGYSSASHFISAFKKKYGITPKKYLMSINSNNQ</sequence>
<feature type="domain" description="HTH araC/xylS-type" evidence="4">
    <location>
        <begin position="187"/>
        <end position="285"/>
    </location>
</feature>
<name>A0A378RSB2_MYROD</name>
<gene>
    <name evidence="6" type="primary">appY</name>
    <name evidence="5" type="ORF">I6I88_16360</name>
    <name evidence="6" type="ORF">NCTC11179_02602</name>
</gene>
<dbReference type="OrthoDB" id="799767at2"/>
<dbReference type="InterPro" id="IPR018060">
    <property type="entry name" value="HTH_AraC"/>
</dbReference>
<dbReference type="InterPro" id="IPR053142">
    <property type="entry name" value="PchR_regulatory_protein"/>
</dbReference>
<dbReference type="GO" id="GO:0003700">
    <property type="term" value="F:DNA-binding transcription factor activity"/>
    <property type="evidence" value="ECO:0007669"/>
    <property type="project" value="InterPro"/>
</dbReference>
<reference evidence="5 8" key="2">
    <citation type="submission" date="2021-01" db="EMBL/GenBank/DDBJ databases">
        <title>FDA dAtabase for Regulatory Grade micrObial Sequences (FDA-ARGOS): Supporting development and validation of Infectious Disease Dx tests.</title>
        <authorList>
            <person name="Sproer C."/>
            <person name="Gronow S."/>
            <person name="Severitt S."/>
            <person name="Schroder I."/>
            <person name="Tallon L."/>
            <person name="Sadzewicz L."/>
            <person name="Zhao X."/>
            <person name="Boylan J."/>
            <person name="Ott S."/>
            <person name="Bowen H."/>
            <person name="Vavikolanu K."/>
            <person name="Mehta A."/>
            <person name="Aluvathingal J."/>
            <person name="Nadendla S."/>
            <person name="Lowell S."/>
            <person name="Myers T."/>
            <person name="Yan Y."/>
            <person name="Sichtig H."/>
        </authorList>
    </citation>
    <scope>NUCLEOTIDE SEQUENCE [LARGE SCALE GENOMIC DNA]</scope>
    <source>
        <strain evidence="5 8">FDAARGOS_1131</strain>
    </source>
</reference>